<dbReference type="AlphaFoldDB" id="A0AAN9K6G7"/>
<dbReference type="GO" id="GO:0006506">
    <property type="term" value="P:GPI anchor biosynthetic process"/>
    <property type="evidence" value="ECO:0007669"/>
    <property type="project" value="TreeGrafter"/>
</dbReference>
<gene>
    <name evidence="1" type="ORF">RJT34_08380</name>
</gene>
<dbReference type="SUPFAM" id="SSF53756">
    <property type="entry name" value="UDP-Glycosyltransferase/glycogen phosphorylase"/>
    <property type="match status" value="1"/>
</dbReference>
<keyword evidence="2" id="KW-1185">Reference proteome</keyword>
<reference evidence="1 2" key="1">
    <citation type="submission" date="2024-01" db="EMBL/GenBank/DDBJ databases">
        <title>The genomes of 5 underutilized Papilionoideae crops provide insights into root nodulation and disease resistance.</title>
        <authorList>
            <person name="Yuan L."/>
        </authorList>
    </citation>
    <scope>NUCLEOTIDE SEQUENCE [LARGE SCALE GENOMIC DNA]</scope>
    <source>
        <strain evidence="1">LY-2023</strain>
        <tissue evidence="1">Leaf</tissue>
    </source>
</reference>
<dbReference type="GO" id="GO:0000506">
    <property type="term" value="C:glycosylphosphatidylinositol-N-acetylglucosaminyltransferase (GPI-GnT) complex"/>
    <property type="evidence" value="ECO:0007669"/>
    <property type="project" value="TreeGrafter"/>
</dbReference>
<accession>A0AAN9K6G7</accession>
<dbReference type="GO" id="GO:0017176">
    <property type="term" value="F:phosphatidylinositol N-acetylglucosaminyltransferase activity"/>
    <property type="evidence" value="ECO:0007669"/>
    <property type="project" value="TreeGrafter"/>
</dbReference>
<proteinExistence type="predicted"/>
<evidence type="ECO:0000313" key="2">
    <source>
        <dbReference type="Proteomes" id="UP001359559"/>
    </source>
</evidence>
<dbReference type="PANTHER" id="PTHR45871">
    <property type="entry name" value="N-ACETYLGLUCOSAMINYL-PHOSPHATIDYLINOSITOL BIOSYNTHETIC PROTEIN"/>
    <property type="match status" value="1"/>
</dbReference>
<comment type="caution">
    <text evidence="1">The sequence shown here is derived from an EMBL/GenBank/DDBJ whole genome shotgun (WGS) entry which is preliminary data.</text>
</comment>
<dbReference type="EMBL" id="JAYKXN010000002">
    <property type="protein sequence ID" value="KAK7310708.1"/>
    <property type="molecule type" value="Genomic_DNA"/>
</dbReference>
<dbReference type="Proteomes" id="UP001359559">
    <property type="component" value="Unassembled WGS sequence"/>
</dbReference>
<dbReference type="Gene3D" id="3.40.50.2000">
    <property type="entry name" value="Glycogen Phosphorylase B"/>
    <property type="match status" value="1"/>
</dbReference>
<name>A0AAN9K6G7_CLITE</name>
<dbReference type="PANTHER" id="PTHR45871:SF1">
    <property type="entry name" value="PHOSPHATIDYLINOSITOL N-ACETYLGLUCOSAMINYLTRANSFERASE SUBUNIT A"/>
    <property type="match status" value="1"/>
</dbReference>
<evidence type="ECO:0000313" key="1">
    <source>
        <dbReference type="EMBL" id="KAK7310708.1"/>
    </source>
</evidence>
<sequence length="116" mass="12526">MGFAVTCCGPKKATPSAFISVKSNRSIHMNKVLLFTLADVSQAICVSYTSKENTVLRSGLPPEKVFAVPNAVDTASRLVYQKGVDLLIEVVPEVCQLHPNVLMIIGGDGRHNCVRL</sequence>
<protein>
    <submittedName>
        <fullName evidence="1">Uncharacterized protein</fullName>
    </submittedName>
</protein>
<organism evidence="1 2">
    <name type="scientific">Clitoria ternatea</name>
    <name type="common">Butterfly pea</name>
    <dbReference type="NCBI Taxonomy" id="43366"/>
    <lineage>
        <taxon>Eukaryota</taxon>
        <taxon>Viridiplantae</taxon>
        <taxon>Streptophyta</taxon>
        <taxon>Embryophyta</taxon>
        <taxon>Tracheophyta</taxon>
        <taxon>Spermatophyta</taxon>
        <taxon>Magnoliopsida</taxon>
        <taxon>eudicotyledons</taxon>
        <taxon>Gunneridae</taxon>
        <taxon>Pentapetalae</taxon>
        <taxon>rosids</taxon>
        <taxon>fabids</taxon>
        <taxon>Fabales</taxon>
        <taxon>Fabaceae</taxon>
        <taxon>Papilionoideae</taxon>
        <taxon>50 kb inversion clade</taxon>
        <taxon>NPAAA clade</taxon>
        <taxon>indigoferoid/millettioid clade</taxon>
        <taxon>Phaseoleae</taxon>
        <taxon>Clitoria</taxon>
    </lineage>
</organism>